<gene>
    <name evidence="7" type="ORF">ACFSYS_08835</name>
</gene>
<feature type="signal peptide" evidence="5">
    <location>
        <begin position="1"/>
        <end position="20"/>
    </location>
</feature>
<dbReference type="EMBL" id="JBHUOJ010000019">
    <property type="protein sequence ID" value="MFD2833393.1"/>
    <property type="molecule type" value="Genomic_DNA"/>
</dbReference>
<accession>A0ABW5X5B5</accession>
<sequence>MRKLCYLFCFLITVFLISCESDSISESGTTPENSFEPSPDSSEGESGDYVSGDSGEPSGSGQDDGFEPGKITAGEWNDLNNWEFWGDITNNQEFSEITSSWDFYTQKRISVAVNDESGNPLNNVKVELQNKNNTTVWTAITDNFGTAELWPAIFAQDAAEISELSFIVNGEKLNQSVIGFSEGINKLTIATNQEPANKIEISFVVDATGSMSDELEFLKEDLKSVISKVKEVDNSLKIYTSTVFYRDVDDEYVTKFSNFTSDINTTVNFINAQSANGGGDFPEAVHSALDIAINDFQWSQNAKSRIVFLLLDAPPHDDGQIIDQLHRDIRVAAGKGIKLIPVTASGINKETEFLMRNFAIATNGTYVFITNDSGIGNDHLEATVGDYEVELLNELMVRLITKYSE</sequence>
<evidence type="ECO:0000256" key="5">
    <source>
        <dbReference type="SAM" id="SignalP"/>
    </source>
</evidence>
<dbReference type="Proteomes" id="UP001597438">
    <property type="component" value="Unassembled WGS sequence"/>
</dbReference>
<evidence type="ECO:0000256" key="3">
    <source>
        <dbReference type="ARBA" id="ARBA00022729"/>
    </source>
</evidence>
<evidence type="ECO:0000256" key="4">
    <source>
        <dbReference type="SAM" id="MobiDB-lite"/>
    </source>
</evidence>
<feature type="domain" description="VWFA" evidence="6">
    <location>
        <begin position="200"/>
        <end position="395"/>
    </location>
</feature>
<evidence type="ECO:0000256" key="1">
    <source>
        <dbReference type="ARBA" id="ARBA00004613"/>
    </source>
</evidence>
<dbReference type="InterPro" id="IPR036465">
    <property type="entry name" value="vWFA_dom_sf"/>
</dbReference>
<feature type="chain" id="PRO_5047345134" description="VWFA domain-containing protein" evidence="5">
    <location>
        <begin position="21"/>
        <end position="405"/>
    </location>
</feature>
<dbReference type="InterPro" id="IPR056861">
    <property type="entry name" value="HMCN1-like_VWA"/>
</dbReference>
<dbReference type="PANTHER" id="PTHR47763">
    <property type="entry name" value="ALPHA-PROTEIN KINASE VWKA"/>
    <property type="match status" value="1"/>
</dbReference>
<keyword evidence="8" id="KW-1185">Reference proteome</keyword>
<name>A0ABW5X5B5_9FLAO</name>
<keyword evidence="3 5" id="KW-0732">Signal</keyword>
<comment type="subcellular location">
    <subcellularLocation>
        <location evidence="1">Secreted</location>
    </subcellularLocation>
</comment>
<dbReference type="CDD" id="cd00198">
    <property type="entry name" value="vWFA"/>
    <property type="match status" value="1"/>
</dbReference>
<reference evidence="8" key="1">
    <citation type="journal article" date="2019" name="Int. J. Syst. Evol. Microbiol.">
        <title>The Global Catalogue of Microorganisms (GCM) 10K type strain sequencing project: providing services to taxonomists for standard genome sequencing and annotation.</title>
        <authorList>
            <consortium name="The Broad Institute Genomics Platform"/>
            <consortium name="The Broad Institute Genome Sequencing Center for Infectious Disease"/>
            <person name="Wu L."/>
            <person name="Ma J."/>
        </authorList>
    </citation>
    <scope>NUCLEOTIDE SEQUENCE [LARGE SCALE GENOMIC DNA]</scope>
    <source>
        <strain evidence="8">KCTC 52925</strain>
    </source>
</reference>
<dbReference type="Pfam" id="PF25106">
    <property type="entry name" value="VWA_4"/>
    <property type="match status" value="1"/>
</dbReference>
<keyword evidence="2" id="KW-0964">Secreted</keyword>
<proteinExistence type="predicted"/>
<evidence type="ECO:0000259" key="6">
    <source>
        <dbReference type="PROSITE" id="PS50234"/>
    </source>
</evidence>
<feature type="region of interest" description="Disordered" evidence="4">
    <location>
        <begin position="25"/>
        <end position="72"/>
    </location>
</feature>
<dbReference type="PROSITE" id="PS51257">
    <property type="entry name" value="PROKAR_LIPOPROTEIN"/>
    <property type="match status" value="1"/>
</dbReference>
<protein>
    <recommendedName>
        <fullName evidence="6">VWFA domain-containing protein</fullName>
    </recommendedName>
</protein>
<dbReference type="InterPro" id="IPR052969">
    <property type="entry name" value="Thr-specific_kinase-like"/>
</dbReference>
<feature type="compositionally biased region" description="Polar residues" evidence="4">
    <location>
        <begin position="25"/>
        <end position="35"/>
    </location>
</feature>
<evidence type="ECO:0000313" key="8">
    <source>
        <dbReference type="Proteomes" id="UP001597438"/>
    </source>
</evidence>
<dbReference type="SMART" id="SM00327">
    <property type="entry name" value="VWA"/>
    <property type="match status" value="1"/>
</dbReference>
<dbReference type="InterPro" id="IPR002035">
    <property type="entry name" value="VWF_A"/>
</dbReference>
<dbReference type="RefSeq" id="WP_251742611.1">
    <property type="nucleotide sequence ID" value="NZ_JBHUOJ010000019.1"/>
</dbReference>
<dbReference type="SUPFAM" id="SSF53300">
    <property type="entry name" value="vWA-like"/>
    <property type="match status" value="1"/>
</dbReference>
<evidence type="ECO:0000313" key="7">
    <source>
        <dbReference type="EMBL" id="MFD2833393.1"/>
    </source>
</evidence>
<dbReference type="Gene3D" id="3.40.50.410">
    <property type="entry name" value="von Willebrand factor, type A domain"/>
    <property type="match status" value="1"/>
</dbReference>
<organism evidence="7 8">
    <name type="scientific">Christiangramia antarctica</name>
    <dbReference type="NCBI Taxonomy" id="2058158"/>
    <lineage>
        <taxon>Bacteria</taxon>
        <taxon>Pseudomonadati</taxon>
        <taxon>Bacteroidota</taxon>
        <taxon>Flavobacteriia</taxon>
        <taxon>Flavobacteriales</taxon>
        <taxon>Flavobacteriaceae</taxon>
        <taxon>Christiangramia</taxon>
    </lineage>
</organism>
<dbReference type="PANTHER" id="PTHR47763:SF1">
    <property type="entry name" value="DUF659 DOMAIN-CONTAINING PROTEIN"/>
    <property type="match status" value="1"/>
</dbReference>
<comment type="caution">
    <text evidence="7">The sequence shown here is derived from an EMBL/GenBank/DDBJ whole genome shotgun (WGS) entry which is preliminary data.</text>
</comment>
<evidence type="ECO:0000256" key="2">
    <source>
        <dbReference type="ARBA" id="ARBA00022525"/>
    </source>
</evidence>
<dbReference type="PROSITE" id="PS50234">
    <property type="entry name" value="VWFA"/>
    <property type="match status" value="1"/>
</dbReference>